<reference evidence="2" key="1">
    <citation type="submission" date="2018-04" db="EMBL/GenBank/DDBJ databases">
        <title>Draft genome sequence of the Candidatus Spirobacillus cienkowskii, a pathogen of freshwater Daphnia species, reconstructed from hemolymph metagenomic reads.</title>
        <authorList>
            <person name="Bresciani L."/>
            <person name="Lemos L.N."/>
            <person name="Wale N."/>
            <person name="Lin J.Y."/>
            <person name="Fernandes G.R."/>
            <person name="Duffy M.A."/>
            <person name="Rodrigues J.M."/>
        </authorList>
    </citation>
    <scope>NUCLEOTIDE SEQUENCE [LARGE SCALE GENOMIC DNA]</scope>
    <source>
        <strain evidence="2">Binning01</strain>
    </source>
</reference>
<evidence type="ECO:0000313" key="2">
    <source>
        <dbReference type="EMBL" id="RDB35249.1"/>
    </source>
</evidence>
<sequence>MYKIIKKLQKRTVFIIIIIQYNTALVGSIIIPPLPIALNSRPLGMGNAFVGVADDENAIFSNPAGIGFIDSRNKTKDFVKSASFPGFSIASNSYTYNTPSTKFVGNIDNQK</sequence>
<keyword evidence="1" id="KW-0472">Membrane</keyword>
<dbReference type="EMBL" id="QOVW01000094">
    <property type="protein sequence ID" value="RDB35249.1"/>
    <property type="molecule type" value="Genomic_DNA"/>
</dbReference>
<comment type="caution">
    <text evidence="2">The sequence shown here is derived from an EMBL/GenBank/DDBJ whole genome shotgun (WGS) entry which is preliminary data.</text>
</comment>
<feature type="transmembrane region" description="Helical" evidence="1">
    <location>
        <begin position="12"/>
        <end position="31"/>
    </location>
</feature>
<keyword evidence="1" id="KW-1133">Transmembrane helix</keyword>
<dbReference type="AlphaFoldDB" id="A0A369KKT4"/>
<name>A0A369KKT4_9BACT</name>
<keyword evidence="3" id="KW-1185">Reference proteome</keyword>
<organism evidence="2 3">
    <name type="scientific">Spirobacillus cienkowskii</name>
    <dbReference type="NCBI Taxonomy" id="495820"/>
    <lineage>
        <taxon>Bacteria</taxon>
        <taxon>Pseudomonadati</taxon>
        <taxon>Bdellovibrionota</taxon>
        <taxon>Oligoflexia</taxon>
        <taxon>Silvanigrellales</taxon>
        <taxon>Spirobacillus</taxon>
    </lineage>
</organism>
<evidence type="ECO:0000256" key="1">
    <source>
        <dbReference type="SAM" id="Phobius"/>
    </source>
</evidence>
<keyword evidence="1" id="KW-0812">Transmembrane</keyword>
<evidence type="ECO:0000313" key="3">
    <source>
        <dbReference type="Proteomes" id="UP000253934"/>
    </source>
</evidence>
<proteinExistence type="predicted"/>
<protein>
    <submittedName>
        <fullName evidence="2">Uncharacterized protein</fullName>
    </submittedName>
</protein>
<dbReference type="Proteomes" id="UP000253934">
    <property type="component" value="Unassembled WGS sequence"/>
</dbReference>
<accession>A0A369KKT4</accession>
<gene>
    <name evidence="2" type="ORF">DCC88_11210</name>
</gene>
<dbReference type="Gene3D" id="2.40.160.60">
    <property type="entry name" value="Outer membrane protein transport protein (OMPP1/FadL/TodX)"/>
    <property type="match status" value="1"/>
</dbReference>